<dbReference type="SMART" id="SM00271">
    <property type="entry name" value="DnaJ"/>
    <property type="match status" value="1"/>
</dbReference>
<dbReference type="Pfam" id="PF00226">
    <property type="entry name" value="DnaJ"/>
    <property type="match status" value="1"/>
</dbReference>
<dbReference type="PANTHER" id="PTHR44272:SF3">
    <property type="entry name" value="J DOMAIN-CONTAINING PROTEIN"/>
    <property type="match status" value="1"/>
</dbReference>
<dbReference type="STRING" id="29655.A0A0K9Q316"/>
<dbReference type="FunFam" id="1.10.287.110:FF:000097">
    <property type="entry name" value="Chaperone protein dnaJ 16"/>
    <property type="match status" value="1"/>
</dbReference>
<gene>
    <name evidence="5" type="ORF">ZOSMA_112G00590</name>
</gene>
<feature type="domain" description="J" evidence="4">
    <location>
        <begin position="6"/>
        <end position="71"/>
    </location>
</feature>
<sequence length="76" mass="8942">MEVRRNPYEVLNVPKDSTDQEIRSAYRKLALKYHPDKNVNNPEASDLFKEVSYSYSILSNPEKRRQFDAAGFEVEF</sequence>
<dbReference type="Proteomes" id="UP000036987">
    <property type="component" value="Unassembled WGS sequence"/>
</dbReference>
<evidence type="ECO:0000313" key="5">
    <source>
        <dbReference type="EMBL" id="KMZ75643.1"/>
    </source>
</evidence>
<keyword evidence="6" id="KW-1185">Reference proteome</keyword>
<dbReference type="PANTHER" id="PTHR44272">
    <property type="entry name" value="DNAJ DOMAIN (PROKARYOTIC HEAT SHOCK PROTEIN)"/>
    <property type="match status" value="1"/>
</dbReference>
<evidence type="ECO:0000313" key="6">
    <source>
        <dbReference type="Proteomes" id="UP000036987"/>
    </source>
</evidence>
<accession>A0A0K9Q316</accession>
<dbReference type="OrthoDB" id="10250354at2759"/>
<evidence type="ECO:0000259" key="4">
    <source>
        <dbReference type="PROSITE" id="PS50076"/>
    </source>
</evidence>
<dbReference type="SUPFAM" id="SSF46565">
    <property type="entry name" value="Chaperone J-domain"/>
    <property type="match status" value="1"/>
</dbReference>
<dbReference type="GO" id="GO:0016020">
    <property type="term" value="C:membrane"/>
    <property type="evidence" value="ECO:0007669"/>
    <property type="project" value="UniProtKB-SubCell"/>
</dbReference>
<comment type="caution">
    <text evidence="5">The sequence shown here is derived from an EMBL/GenBank/DDBJ whole genome shotgun (WGS) entry which is preliminary data.</text>
</comment>
<keyword evidence="3" id="KW-0472">Membrane</keyword>
<dbReference type="InterPro" id="IPR036869">
    <property type="entry name" value="J_dom_sf"/>
</dbReference>
<dbReference type="GO" id="GO:0005783">
    <property type="term" value="C:endoplasmic reticulum"/>
    <property type="evidence" value="ECO:0007669"/>
    <property type="project" value="UniProtKB-ARBA"/>
</dbReference>
<name>A0A0K9Q316_ZOSMR</name>
<dbReference type="OMA" id="AMQEMWD"/>
<evidence type="ECO:0000256" key="2">
    <source>
        <dbReference type="ARBA" id="ARBA00023054"/>
    </source>
</evidence>
<dbReference type="InterPro" id="IPR018253">
    <property type="entry name" value="DnaJ_domain_CS"/>
</dbReference>
<dbReference type="InterPro" id="IPR052812">
    <property type="entry name" value="Plant_DnaJ_domain"/>
</dbReference>
<keyword evidence="2" id="KW-0175">Coiled coil</keyword>
<organism evidence="5 6">
    <name type="scientific">Zostera marina</name>
    <name type="common">Eelgrass</name>
    <dbReference type="NCBI Taxonomy" id="29655"/>
    <lineage>
        <taxon>Eukaryota</taxon>
        <taxon>Viridiplantae</taxon>
        <taxon>Streptophyta</taxon>
        <taxon>Embryophyta</taxon>
        <taxon>Tracheophyta</taxon>
        <taxon>Spermatophyta</taxon>
        <taxon>Magnoliopsida</taxon>
        <taxon>Liliopsida</taxon>
        <taxon>Zosteraceae</taxon>
        <taxon>Zostera</taxon>
    </lineage>
</organism>
<dbReference type="PRINTS" id="PR00625">
    <property type="entry name" value="JDOMAIN"/>
</dbReference>
<evidence type="ECO:0000256" key="1">
    <source>
        <dbReference type="ARBA" id="ARBA00004370"/>
    </source>
</evidence>
<dbReference type="EMBL" id="LFYR01000145">
    <property type="protein sequence ID" value="KMZ75643.1"/>
    <property type="molecule type" value="Genomic_DNA"/>
</dbReference>
<reference evidence="6" key="1">
    <citation type="journal article" date="2016" name="Nature">
        <title>The genome of the seagrass Zostera marina reveals angiosperm adaptation to the sea.</title>
        <authorList>
            <person name="Olsen J.L."/>
            <person name="Rouze P."/>
            <person name="Verhelst B."/>
            <person name="Lin Y.-C."/>
            <person name="Bayer T."/>
            <person name="Collen J."/>
            <person name="Dattolo E."/>
            <person name="De Paoli E."/>
            <person name="Dittami S."/>
            <person name="Maumus F."/>
            <person name="Michel G."/>
            <person name="Kersting A."/>
            <person name="Lauritano C."/>
            <person name="Lohaus R."/>
            <person name="Toepel M."/>
            <person name="Tonon T."/>
            <person name="Vanneste K."/>
            <person name="Amirebrahimi M."/>
            <person name="Brakel J."/>
            <person name="Bostroem C."/>
            <person name="Chovatia M."/>
            <person name="Grimwood J."/>
            <person name="Jenkins J.W."/>
            <person name="Jueterbock A."/>
            <person name="Mraz A."/>
            <person name="Stam W.T."/>
            <person name="Tice H."/>
            <person name="Bornberg-Bauer E."/>
            <person name="Green P.J."/>
            <person name="Pearson G.A."/>
            <person name="Procaccini G."/>
            <person name="Duarte C.M."/>
            <person name="Schmutz J."/>
            <person name="Reusch T.B.H."/>
            <person name="Van de Peer Y."/>
        </authorList>
    </citation>
    <scope>NUCLEOTIDE SEQUENCE [LARGE SCALE GENOMIC DNA]</scope>
    <source>
        <strain evidence="6">cv. Finnish</strain>
    </source>
</reference>
<dbReference type="PROSITE" id="PS50076">
    <property type="entry name" value="DNAJ_2"/>
    <property type="match status" value="1"/>
</dbReference>
<dbReference type="PROSITE" id="PS00636">
    <property type="entry name" value="DNAJ_1"/>
    <property type="match status" value="1"/>
</dbReference>
<proteinExistence type="predicted"/>
<protein>
    <submittedName>
        <fullName evidence="5">Chaperone protein dnaJ</fullName>
    </submittedName>
</protein>
<evidence type="ECO:0000256" key="3">
    <source>
        <dbReference type="ARBA" id="ARBA00023136"/>
    </source>
</evidence>
<dbReference type="AlphaFoldDB" id="A0A0K9Q316"/>
<dbReference type="Gene3D" id="1.10.287.110">
    <property type="entry name" value="DnaJ domain"/>
    <property type="match status" value="1"/>
</dbReference>
<dbReference type="CDD" id="cd06257">
    <property type="entry name" value="DnaJ"/>
    <property type="match status" value="1"/>
</dbReference>
<comment type="subcellular location">
    <subcellularLocation>
        <location evidence="1">Membrane</location>
    </subcellularLocation>
</comment>
<dbReference type="InterPro" id="IPR001623">
    <property type="entry name" value="DnaJ_domain"/>
</dbReference>